<dbReference type="Pfam" id="PF21997">
    <property type="entry name" value="DUF6928"/>
    <property type="match status" value="1"/>
</dbReference>
<dbReference type="STRING" id="1437875.CFRA_03385"/>
<name>A0A1L7CRL5_9CORY</name>
<dbReference type="AlphaFoldDB" id="A0A1L7CRL5"/>
<proteinExistence type="predicted"/>
<dbReference type="Proteomes" id="UP000185434">
    <property type="component" value="Chromosome"/>
</dbReference>
<dbReference type="OrthoDB" id="4772769at2"/>
<gene>
    <name evidence="1" type="ORF">CFRA_03385</name>
</gene>
<dbReference type="KEGG" id="cfk:CFRA_03385"/>
<evidence type="ECO:0000313" key="1">
    <source>
        <dbReference type="EMBL" id="APT88476.1"/>
    </source>
</evidence>
<dbReference type="EMBL" id="CP009247">
    <property type="protein sequence ID" value="APT88476.1"/>
    <property type="molecule type" value="Genomic_DNA"/>
</dbReference>
<protein>
    <submittedName>
        <fullName evidence="1">Uncharacterized protein</fullName>
    </submittedName>
</protein>
<evidence type="ECO:0000313" key="2">
    <source>
        <dbReference type="Proteomes" id="UP000185434"/>
    </source>
</evidence>
<reference evidence="1 2" key="1">
    <citation type="submission" date="2014-08" db="EMBL/GenBank/DDBJ databases">
        <title>Complete genome sequence of Corynebacterium frankenforstense ST18(T) (=DSM 45800(T)), isolated from raw cow milk.</title>
        <authorList>
            <person name="Ruckert C."/>
            <person name="Albersmeier A."/>
            <person name="Winkler A."/>
            <person name="Lipski A."/>
            <person name="Kalinowski J."/>
        </authorList>
    </citation>
    <scope>NUCLEOTIDE SEQUENCE [LARGE SCALE GENOMIC DNA]</scope>
    <source>
        <strain evidence="1 2">ST18</strain>
    </source>
</reference>
<keyword evidence="2" id="KW-1185">Reference proteome</keyword>
<sequence length="290" mass="31491">MSAAVTLWFVAEAEPGHVARVLAPEPKADRGFGRKYLAQLRPSWPVTSIGRFPLHRSAPAGRGEFYIAAFPGVTVVQTLLDGVQKISAVDPELRASRPARDIYAFARNADADFGGFAHWRDGEIVRAFSALREGVIEDIGLPEPFEGPFWAGEHGEQLGGIALPFDPVELADAAESAWLGVDFGPGGPDVNVAAFAVDGRKEPRVDEEPAPRRRTHGELAHEAATALNLGPEVSYDDYEDHSEEPSQGEEFARLAEAAAAAGRRVGRSIRRRARNWGSRINEAIRHSDRG</sequence>
<dbReference type="InterPro" id="IPR053847">
    <property type="entry name" value="DUF6928"/>
</dbReference>
<organism evidence="1 2">
    <name type="scientific">Corynebacterium frankenforstense DSM 45800</name>
    <dbReference type="NCBI Taxonomy" id="1437875"/>
    <lineage>
        <taxon>Bacteria</taxon>
        <taxon>Bacillati</taxon>
        <taxon>Actinomycetota</taxon>
        <taxon>Actinomycetes</taxon>
        <taxon>Mycobacteriales</taxon>
        <taxon>Corynebacteriaceae</taxon>
        <taxon>Corynebacterium</taxon>
    </lineage>
</organism>
<accession>A0A1L7CRL5</accession>